<dbReference type="STRING" id="1121022.GCA_000376105_01798"/>
<dbReference type="EMBL" id="AWGB01000005">
    <property type="protein sequence ID" value="ESQ94043.1"/>
    <property type="molecule type" value="Genomic_DNA"/>
</dbReference>
<sequence length="142" mass="15244">MFWISRVFELLSATKKLNASKAYLMSVVSGLVVVMLLGVFGTFLFALMTGLLLWLTYTQMLIAGAGVLLACLGTAALTFIILGIAATIATRIFGQVREGVELIFRSQSPIVAPVVDRVTNVASSFLNGLRTSHGVKPGHTKR</sequence>
<dbReference type="OrthoDB" id="7173163at2"/>
<keyword evidence="3" id="KW-1185">Reference proteome</keyword>
<protein>
    <recommendedName>
        <fullName evidence="4">Phage holin family protein</fullName>
    </recommendedName>
</protein>
<keyword evidence="1" id="KW-0472">Membrane</keyword>
<proteinExistence type="predicted"/>
<comment type="caution">
    <text evidence="2">The sequence shown here is derived from an EMBL/GenBank/DDBJ whole genome shotgun (WGS) entry which is preliminary data.</text>
</comment>
<evidence type="ECO:0000313" key="3">
    <source>
        <dbReference type="Proteomes" id="UP000017837"/>
    </source>
</evidence>
<keyword evidence="1" id="KW-1133">Transmembrane helix</keyword>
<dbReference type="RefSeq" id="WP_023447256.1">
    <property type="nucleotide sequence ID" value="NZ_AQWM01000005.1"/>
</dbReference>
<feature type="transmembrane region" description="Helical" evidence="1">
    <location>
        <begin position="61"/>
        <end position="88"/>
    </location>
</feature>
<dbReference type="PATRIC" id="fig|1121022.4.peg.564"/>
<dbReference type="Proteomes" id="UP000017837">
    <property type="component" value="Unassembled WGS sequence"/>
</dbReference>
<name>V4RS86_9CAUL</name>
<feature type="transmembrane region" description="Helical" evidence="1">
    <location>
        <begin position="22"/>
        <end position="55"/>
    </location>
</feature>
<evidence type="ECO:0008006" key="4">
    <source>
        <dbReference type="Google" id="ProtNLM"/>
    </source>
</evidence>
<keyword evidence="1" id="KW-0812">Transmembrane</keyword>
<organism evidence="2 3">
    <name type="scientific">Asticcacaulis benevestitus DSM 16100 = ATCC BAA-896</name>
    <dbReference type="NCBI Taxonomy" id="1121022"/>
    <lineage>
        <taxon>Bacteria</taxon>
        <taxon>Pseudomonadati</taxon>
        <taxon>Pseudomonadota</taxon>
        <taxon>Alphaproteobacteria</taxon>
        <taxon>Caulobacterales</taxon>
        <taxon>Caulobacteraceae</taxon>
        <taxon>Asticcacaulis</taxon>
    </lineage>
</organism>
<dbReference type="AlphaFoldDB" id="V4RS86"/>
<reference evidence="2 3" key="1">
    <citation type="journal article" date="2014" name="Nature">
        <title>Sequential evolution of bacterial morphology by co-option of a developmental regulator.</title>
        <authorList>
            <person name="Jiang C."/>
            <person name="Brown P.J."/>
            <person name="Ducret A."/>
            <person name="Brun Y.V."/>
        </authorList>
    </citation>
    <scope>NUCLEOTIDE SEQUENCE [LARGE SCALE GENOMIC DNA]</scope>
    <source>
        <strain evidence="2 3">DSM 16100</strain>
    </source>
</reference>
<evidence type="ECO:0000256" key="1">
    <source>
        <dbReference type="SAM" id="Phobius"/>
    </source>
</evidence>
<gene>
    <name evidence="2" type="ORF">ABENE_02845</name>
</gene>
<evidence type="ECO:0000313" key="2">
    <source>
        <dbReference type="EMBL" id="ESQ94043.1"/>
    </source>
</evidence>
<accession>V4RS86</accession>